<evidence type="ECO:0000313" key="2">
    <source>
        <dbReference type="Proteomes" id="UP000291831"/>
    </source>
</evidence>
<evidence type="ECO:0000313" key="1">
    <source>
        <dbReference type="EMBL" id="RZB32207.1"/>
    </source>
</evidence>
<accession>A0A8B3S438</accession>
<sequence>MYNCSISKKFGVEYSAKQIRIILSGFGMNYAKPYSFDYRKPKDAEYILKKDCQK</sequence>
<name>A0A8B3S438_9EURY</name>
<dbReference type="EMBL" id="RPGO01000009">
    <property type="protein sequence ID" value="RZB32207.1"/>
    <property type="molecule type" value="Genomic_DNA"/>
</dbReference>
<protein>
    <recommendedName>
        <fullName evidence="3">Winged helix-turn helix domain-containing protein</fullName>
    </recommendedName>
</protein>
<dbReference type="Proteomes" id="UP000291831">
    <property type="component" value="Unassembled WGS sequence"/>
</dbReference>
<proteinExistence type="predicted"/>
<dbReference type="AlphaFoldDB" id="A0A8B3S438"/>
<reference evidence="2" key="1">
    <citation type="submission" date="2019-01" db="EMBL/GenBank/DDBJ databases">
        <title>Anaerobic oxidation of ethane by archaea from a marine hydrocarbon seep.</title>
        <authorList>
            <person name="Musat F."/>
        </authorList>
    </citation>
    <scope>NUCLEOTIDE SEQUENCE [LARGE SCALE GENOMIC DNA]</scope>
</reference>
<comment type="caution">
    <text evidence="1">The sequence shown here is derived from an EMBL/GenBank/DDBJ whole genome shotgun (WGS) entry which is preliminary data.</text>
</comment>
<evidence type="ECO:0008006" key="3">
    <source>
        <dbReference type="Google" id="ProtNLM"/>
    </source>
</evidence>
<gene>
    <name evidence="1" type="ORF">AEth_00530</name>
</gene>
<organism evidence="1 2">
    <name type="scientific">Candidatus Argoarchaeum ethanivorans</name>
    <dbReference type="NCBI Taxonomy" id="2608793"/>
    <lineage>
        <taxon>Archaea</taxon>
        <taxon>Methanobacteriati</taxon>
        <taxon>Methanobacteriota</taxon>
        <taxon>Stenosarchaea group</taxon>
        <taxon>Methanomicrobia</taxon>
        <taxon>Methanosarcinales</taxon>
        <taxon>Methanosarcinales incertae sedis</taxon>
        <taxon>GOM Arc I cluster</taxon>
        <taxon>Candidatus Argoarchaeum</taxon>
    </lineage>
</organism>